<dbReference type="Proteomes" id="UP000784880">
    <property type="component" value="Unassembled WGS sequence"/>
</dbReference>
<evidence type="ECO:0000256" key="2">
    <source>
        <dbReference type="ARBA" id="ARBA00022803"/>
    </source>
</evidence>
<accession>A0ABS6JJF3</accession>
<organism evidence="5 6">
    <name type="scientific">Evansella tamaricis</name>
    <dbReference type="NCBI Taxonomy" id="2069301"/>
    <lineage>
        <taxon>Bacteria</taxon>
        <taxon>Bacillati</taxon>
        <taxon>Bacillota</taxon>
        <taxon>Bacilli</taxon>
        <taxon>Bacillales</taxon>
        <taxon>Bacillaceae</taxon>
        <taxon>Evansella</taxon>
    </lineage>
</organism>
<sequence length="623" mass="73044">MGDQLDISLCLITKNEEDVLADCLQSVESIVREIIIVDTGSTDATISIGEKFNSTILHFPWNENFSDARNKGLQKASCEWILVLDADERLVIPEGMDIQKLLYDKRMYGYYVNLYNYITLVPVEEYVVDSACRLFRNHPKIRFQGSIHEEVSRCIKENFSEEAIQFTNIRINHLGYTSKKISQKEKGKRNKRIILKGLAMDPADTYLQYSLATEYFQERKFYLAERLYLPLLYNKKTEGYHSDIVYKCANCMKELGRIEKALHMVTLGVKEYPQFTDLAEFHAVLLYELDEYEQAIEVLQNIGRDEVHSFYYSTSSGSGTYKTNYLLGINLQRLCKWQEALSYFEKALTQNPNYIPAIVRWSQLSLSIVKDQDEWFRRYYSLFKHVNIKVVETVLLQIVNERKPELGFRVIRENLSKRKLAGYKYLFRAQKKKFNINFHLLLDGGNETTETLLLFQCIISKRMKENPNGFISSLVKHDKVYIHLKRFTSNNVPLRLPEIVYKRLVRSSILLREWEFLEQLYGMNIKKYIPYDLFPSFQSCPKEVRDMMFPKFSKEMDEKLPYIHTIFSSWAAVKDGDFGSFRELLSSALNSYPNRKEAKILLENKSSSNLKKNFFDIGCRILP</sequence>
<evidence type="ECO:0000256" key="1">
    <source>
        <dbReference type="ARBA" id="ARBA00022737"/>
    </source>
</evidence>
<comment type="caution">
    <text evidence="5">The sequence shown here is derived from an EMBL/GenBank/DDBJ whole genome shotgun (WGS) entry which is preliminary data.</text>
</comment>
<feature type="domain" description="Glycosyltransferase 2-like" evidence="4">
    <location>
        <begin position="8"/>
        <end position="88"/>
    </location>
</feature>
<evidence type="ECO:0000259" key="4">
    <source>
        <dbReference type="Pfam" id="PF00535"/>
    </source>
</evidence>
<evidence type="ECO:0000313" key="5">
    <source>
        <dbReference type="EMBL" id="MBU9713334.1"/>
    </source>
</evidence>
<dbReference type="InterPro" id="IPR013105">
    <property type="entry name" value="TPR_2"/>
</dbReference>
<keyword evidence="6" id="KW-1185">Reference proteome</keyword>
<protein>
    <submittedName>
        <fullName evidence="5">Glycosyltransferase</fullName>
        <ecNumber evidence="5">2.4.-.-</ecNumber>
    </submittedName>
</protein>
<dbReference type="InterPro" id="IPR019734">
    <property type="entry name" value="TPR_rpt"/>
</dbReference>
<dbReference type="SMART" id="SM00028">
    <property type="entry name" value="TPR"/>
    <property type="match status" value="2"/>
</dbReference>
<evidence type="ECO:0000256" key="3">
    <source>
        <dbReference type="PROSITE-ProRule" id="PRU00339"/>
    </source>
</evidence>
<dbReference type="InterPro" id="IPR001173">
    <property type="entry name" value="Glyco_trans_2-like"/>
</dbReference>
<evidence type="ECO:0000313" key="6">
    <source>
        <dbReference type="Proteomes" id="UP000784880"/>
    </source>
</evidence>
<name>A0ABS6JJF3_9BACI</name>
<dbReference type="RefSeq" id="WP_217067491.1">
    <property type="nucleotide sequence ID" value="NZ_JAHQCS010000131.1"/>
</dbReference>
<keyword evidence="2 3" id="KW-0802">TPR repeat</keyword>
<dbReference type="GO" id="GO:0016757">
    <property type="term" value="F:glycosyltransferase activity"/>
    <property type="evidence" value="ECO:0007669"/>
    <property type="project" value="UniProtKB-KW"/>
</dbReference>
<feature type="repeat" description="TPR" evidence="3">
    <location>
        <begin position="321"/>
        <end position="354"/>
    </location>
</feature>
<keyword evidence="5" id="KW-0808">Transferase</keyword>
<dbReference type="PANTHER" id="PTHR43630">
    <property type="entry name" value="POLY-BETA-1,6-N-ACETYL-D-GLUCOSAMINE SYNTHASE"/>
    <property type="match status" value="1"/>
</dbReference>
<keyword evidence="5" id="KW-0328">Glycosyltransferase</keyword>
<dbReference type="PROSITE" id="PS50005">
    <property type="entry name" value="TPR"/>
    <property type="match status" value="1"/>
</dbReference>
<dbReference type="CDD" id="cd02511">
    <property type="entry name" value="Beta4Glucosyltransferase"/>
    <property type="match status" value="1"/>
</dbReference>
<dbReference type="EC" id="2.4.-.-" evidence="5"/>
<dbReference type="Pfam" id="PF07719">
    <property type="entry name" value="TPR_2"/>
    <property type="match status" value="1"/>
</dbReference>
<proteinExistence type="predicted"/>
<dbReference type="Pfam" id="PF00535">
    <property type="entry name" value="Glycos_transf_2"/>
    <property type="match status" value="1"/>
</dbReference>
<keyword evidence="1" id="KW-0677">Repeat</keyword>
<reference evidence="5 6" key="1">
    <citation type="submission" date="2021-06" db="EMBL/GenBank/DDBJ databases">
        <title>Bacillus sp. RD4P76, an endophyte from a halophyte.</title>
        <authorList>
            <person name="Sun J.-Q."/>
        </authorList>
    </citation>
    <scope>NUCLEOTIDE SEQUENCE [LARGE SCALE GENOMIC DNA]</scope>
    <source>
        <strain evidence="5 6">CGMCC 1.15917</strain>
    </source>
</reference>
<gene>
    <name evidence="5" type="ORF">KS419_16510</name>
</gene>
<dbReference type="EMBL" id="JAHQCS010000131">
    <property type="protein sequence ID" value="MBU9713334.1"/>
    <property type="molecule type" value="Genomic_DNA"/>
</dbReference>
<dbReference type="PANTHER" id="PTHR43630:SF2">
    <property type="entry name" value="GLYCOSYLTRANSFERASE"/>
    <property type="match status" value="1"/>
</dbReference>